<evidence type="ECO:0000313" key="5">
    <source>
        <dbReference type="EMBL" id="MPM81006.1"/>
    </source>
</evidence>
<accession>A0A645CV42</accession>
<dbReference type="InterPro" id="IPR000160">
    <property type="entry name" value="GGDEF_dom"/>
</dbReference>
<dbReference type="Gene3D" id="3.30.450.20">
    <property type="entry name" value="PAS domain"/>
    <property type="match status" value="1"/>
</dbReference>
<feature type="domain" description="HD" evidence="3">
    <location>
        <begin position="258"/>
        <end position="380"/>
    </location>
</feature>
<dbReference type="PANTHER" id="PTHR43155">
    <property type="entry name" value="CYCLIC DI-GMP PHOSPHODIESTERASE PA4108-RELATED"/>
    <property type="match status" value="1"/>
</dbReference>
<dbReference type="Gene3D" id="3.30.70.270">
    <property type="match status" value="1"/>
</dbReference>
<dbReference type="InterPro" id="IPR006674">
    <property type="entry name" value="HD_domain"/>
</dbReference>
<dbReference type="PROSITE" id="PS51831">
    <property type="entry name" value="HD"/>
    <property type="match status" value="1"/>
</dbReference>
<dbReference type="SMART" id="SM00267">
    <property type="entry name" value="GGDEF"/>
    <property type="match status" value="1"/>
</dbReference>
<dbReference type="InterPro" id="IPR003607">
    <property type="entry name" value="HD/PDEase_dom"/>
</dbReference>
<comment type="caution">
    <text evidence="5">The sequence shown here is derived from an EMBL/GenBank/DDBJ whole genome shotgun (WGS) entry which is preliminary data.</text>
</comment>
<dbReference type="SUPFAM" id="SSF55073">
    <property type="entry name" value="Nucleotide cyclase"/>
    <property type="match status" value="1"/>
</dbReference>
<dbReference type="PROSITE" id="PS50113">
    <property type="entry name" value="PAC"/>
    <property type="match status" value="1"/>
</dbReference>
<evidence type="ECO:0008006" key="6">
    <source>
        <dbReference type="Google" id="ProtNLM"/>
    </source>
</evidence>
<dbReference type="Pfam" id="PF13487">
    <property type="entry name" value="HD_5"/>
    <property type="match status" value="1"/>
</dbReference>
<dbReference type="NCBIfam" id="TIGR00254">
    <property type="entry name" value="GGDEF"/>
    <property type="match status" value="1"/>
</dbReference>
<dbReference type="InterPro" id="IPR029787">
    <property type="entry name" value="Nucleotide_cyclase"/>
</dbReference>
<gene>
    <name evidence="5" type="ORF">SDC9_128057</name>
</gene>
<dbReference type="InterPro" id="IPR000700">
    <property type="entry name" value="PAS-assoc_C"/>
</dbReference>
<protein>
    <recommendedName>
        <fullName evidence="6">Cyclic di-GMP phosphodiesterase</fullName>
    </recommendedName>
</protein>
<dbReference type="Pfam" id="PF00990">
    <property type="entry name" value="GGDEF"/>
    <property type="match status" value="1"/>
</dbReference>
<evidence type="ECO:0000259" key="1">
    <source>
        <dbReference type="PROSITE" id="PS50113"/>
    </source>
</evidence>
<dbReference type="InterPro" id="IPR035965">
    <property type="entry name" value="PAS-like_dom_sf"/>
</dbReference>
<name>A0A645CV42_9ZZZZ</name>
<dbReference type="CDD" id="cd01949">
    <property type="entry name" value="GGDEF"/>
    <property type="match status" value="1"/>
</dbReference>
<dbReference type="InterPro" id="IPR043128">
    <property type="entry name" value="Rev_trsase/Diguanyl_cyclase"/>
</dbReference>
<evidence type="ECO:0000259" key="3">
    <source>
        <dbReference type="PROSITE" id="PS51831"/>
    </source>
</evidence>
<reference evidence="5" key="1">
    <citation type="submission" date="2019-08" db="EMBL/GenBank/DDBJ databases">
        <authorList>
            <person name="Kucharzyk K."/>
            <person name="Murdoch R.W."/>
            <person name="Higgins S."/>
            <person name="Loffler F."/>
        </authorList>
    </citation>
    <scope>NUCLEOTIDE SEQUENCE</scope>
</reference>
<dbReference type="PROSITE" id="PS50887">
    <property type="entry name" value="GGDEF"/>
    <property type="match status" value="1"/>
</dbReference>
<feature type="domain" description="HD-GYP" evidence="4">
    <location>
        <begin position="236"/>
        <end position="431"/>
    </location>
</feature>
<dbReference type="SUPFAM" id="SSF55785">
    <property type="entry name" value="PYP-like sensor domain (PAS domain)"/>
    <property type="match status" value="1"/>
</dbReference>
<evidence type="ECO:0000259" key="4">
    <source>
        <dbReference type="PROSITE" id="PS51832"/>
    </source>
</evidence>
<dbReference type="EMBL" id="VSSQ01030464">
    <property type="protein sequence ID" value="MPM81006.1"/>
    <property type="molecule type" value="Genomic_DNA"/>
</dbReference>
<organism evidence="5">
    <name type="scientific">bioreactor metagenome</name>
    <dbReference type="NCBI Taxonomy" id="1076179"/>
    <lineage>
        <taxon>unclassified sequences</taxon>
        <taxon>metagenomes</taxon>
        <taxon>ecological metagenomes</taxon>
    </lineage>
</organism>
<dbReference type="AlphaFoldDB" id="A0A645CV42"/>
<dbReference type="SMART" id="SM00471">
    <property type="entry name" value="HDc"/>
    <property type="match status" value="1"/>
</dbReference>
<dbReference type="PROSITE" id="PS51832">
    <property type="entry name" value="HD_GYP"/>
    <property type="match status" value="1"/>
</dbReference>
<dbReference type="PANTHER" id="PTHR43155:SF2">
    <property type="entry name" value="CYCLIC DI-GMP PHOSPHODIESTERASE PA4108"/>
    <property type="match status" value="1"/>
</dbReference>
<proteinExistence type="predicted"/>
<dbReference type="InterPro" id="IPR037522">
    <property type="entry name" value="HD_GYP_dom"/>
</dbReference>
<evidence type="ECO:0000259" key="2">
    <source>
        <dbReference type="PROSITE" id="PS50887"/>
    </source>
</evidence>
<feature type="domain" description="PAC" evidence="1">
    <location>
        <begin position="33"/>
        <end position="86"/>
    </location>
</feature>
<dbReference type="SUPFAM" id="SSF109604">
    <property type="entry name" value="HD-domain/PDEase-like"/>
    <property type="match status" value="1"/>
</dbReference>
<dbReference type="Gene3D" id="1.10.3210.10">
    <property type="entry name" value="Hypothetical protein af1432"/>
    <property type="match status" value="1"/>
</dbReference>
<sequence>MMIDDIYDVRDETTKEKLIYHFEKVLQKGEQMNGSNHKLLISKNGIELFIEDSAAPIKDSRGNVTGMILVFRDSTEKIERLKQVEYLSLHDHMTSLYNRKYMQDSIKRLDTKRNLPFSVIYMDVNGLKLVNDSLGHDMGDKLIVSVANALKGMLRSDDIVGRIGGDEFLVLLPKTDIESTERVAERIERAVSETKIGALVPSIALGCAVKTEEDQSVYDTLKRAEASMYKGKLKSSKIMRNSMIENLIKLLEDKFDVAQHHSKRVMKYCEKIAFAMGLSEKETADLKTTALLHDVGEVVIPASLLNKPEKLSEAEYEQIKIHSEKGYQILKSIDEYAALAESVLQHHERWDGKGYPEGLREGDILLHSRIINVADAYEAMTSDRPYKKALTQKEAVDELKKCRGEQFDPEIVDIFIEKVLLKKDQSAEAPLS</sequence>
<feature type="domain" description="GGDEF" evidence="2">
    <location>
        <begin position="115"/>
        <end position="248"/>
    </location>
</feature>
<dbReference type="CDD" id="cd00077">
    <property type="entry name" value="HDc"/>
    <property type="match status" value="1"/>
</dbReference>